<accession>A0A8S9R917</accession>
<evidence type="ECO:0000313" key="3">
    <source>
        <dbReference type="Proteomes" id="UP000712600"/>
    </source>
</evidence>
<feature type="compositionally biased region" description="Low complexity" evidence="1">
    <location>
        <begin position="151"/>
        <end position="163"/>
    </location>
</feature>
<name>A0A8S9R917_BRACR</name>
<gene>
    <name evidence="2" type="ORF">F2Q69_00010763</name>
</gene>
<dbReference type="EMBL" id="QGKX02000996">
    <property type="protein sequence ID" value="KAF3560118.1"/>
    <property type="molecule type" value="Genomic_DNA"/>
</dbReference>
<dbReference type="InterPro" id="IPR040256">
    <property type="entry name" value="At4g02000-like"/>
</dbReference>
<comment type="caution">
    <text evidence="2">The sequence shown here is derived from an EMBL/GenBank/DDBJ whole genome shotgun (WGS) entry which is preliminary data.</text>
</comment>
<dbReference type="PANTHER" id="PTHR31286">
    <property type="entry name" value="GLYCINE-RICH CELL WALL STRUCTURAL PROTEIN 1.8-LIKE"/>
    <property type="match status" value="1"/>
</dbReference>
<evidence type="ECO:0000313" key="2">
    <source>
        <dbReference type="EMBL" id="KAF3560118.1"/>
    </source>
</evidence>
<organism evidence="2 3">
    <name type="scientific">Brassica cretica</name>
    <name type="common">Mustard</name>
    <dbReference type="NCBI Taxonomy" id="69181"/>
    <lineage>
        <taxon>Eukaryota</taxon>
        <taxon>Viridiplantae</taxon>
        <taxon>Streptophyta</taxon>
        <taxon>Embryophyta</taxon>
        <taxon>Tracheophyta</taxon>
        <taxon>Spermatophyta</taxon>
        <taxon>Magnoliopsida</taxon>
        <taxon>eudicotyledons</taxon>
        <taxon>Gunneridae</taxon>
        <taxon>Pentapetalae</taxon>
        <taxon>rosids</taxon>
        <taxon>malvids</taxon>
        <taxon>Brassicales</taxon>
        <taxon>Brassicaceae</taxon>
        <taxon>Brassiceae</taxon>
        <taxon>Brassica</taxon>
    </lineage>
</organism>
<feature type="region of interest" description="Disordered" evidence="1">
    <location>
        <begin position="114"/>
        <end position="191"/>
    </location>
</feature>
<evidence type="ECO:0000256" key="1">
    <source>
        <dbReference type="SAM" id="MobiDB-lite"/>
    </source>
</evidence>
<feature type="compositionally biased region" description="Low complexity" evidence="1">
    <location>
        <begin position="123"/>
        <end position="135"/>
    </location>
</feature>
<feature type="region of interest" description="Disordered" evidence="1">
    <location>
        <begin position="204"/>
        <end position="228"/>
    </location>
</feature>
<protein>
    <recommendedName>
        <fullName evidence="4">DUF4283 domain-containing protein</fullName>
    </recommendedName>
</protein>
<reference evidence="2" key="1">
    <citation type="submission" date="2019-12" db="EMBL/GenBank/DDBJ databases">
        <title>Genome sequencing and annotation of Brassica cretica.</title>
        <authorList>
            <person name="Studholme D.J."/>
            <person name="Sarris P."/>
        </authorList>
    </citation>
    <scope>NUCLEOTIDE SEQUENCE</scope>
    <source>
        <strain evidence="2">PFS-109/04</strain>
        <tissue evidence="2">Leaf</tissue>
    </source>
</reference>
<evidence type="ECO:0008006" key="4">
    <source>
        <dbReference type="Google" id="ProtNLM"/>
    </source>
</evidence>
<feature type="compositionally biased region" description="Pro residues" evidence="1">
    <location>
        <begin position="164"/>
        <end position="190"/>
    </location>
</feature>
<proteinExistence type="predicted"/>
<dbReference type="AlphaFoldDB" id="A0A8S9R917"/>
<dbReference type="PANTHER" id="PTHR31286:SF90">
    <property type="entry name" value="DUF4283 DOMAIN-CONTAINING PROTEIN"/>
    <property type="match status" value="1"/>
</dbReference>
<sequence length="290" mass="31224">MLVRIPSNYLKEKILEKKVWYIGDSVFQAIQWTSSVSSSSPPLESIQIWAHLNGIPLDLRHEEGLSLIAGLVRDPKETYDFTLNLVSLTMSHVKVAVDLTKPLPTVVEYTRQSGEVVEHGKGKAAATTETTPKTPLASPLTLKPAVPSGNPPLHTSLDSTSTSSPPPLNPKPLAPPPPLAPPVKPIPPRPSFAAPSNSLALIVSPQKTSSSPPLSPPEYPKKRPRQNSSEIFPSFTAQLNFFSSFNASFYHPFPPPSIPPAPVLPNSSLDSNPFAILASHGPLPSEEVID</sequence>
<dbReference type="Proteomes" id="UP000712600">
    <property type="component" value="Unassembled WGS sequence"/>
</dbReference>